<dbReference type="Pfam" id="PF00419">
    <property type="entry name" value="Fimbrial"/>
    <property type="match status" value="1"/>
</dbReference>
<dbReference type="PANTHER" id="PTHR33420">
    <property type="entry name" value="FIMBRIAL SUBUNIT ELFA-RELATED"/>
    <property type="match status" value="1"/>
</dbReference>
<keyword evidence="4" id="KW-1185">Reference proteome</keyword>
<reference evidence="3 4" key="1">
    <citation type="submission" date="2024-04" db="EMBL/GenBank/DDBJ databases">
        <title>Biological Control Activity of Plant Growth Promoting Rhizobacteria Burkholderia pyrrocinia BX1 against Tobacco black shank Introduction Tobacco black shank (TBS) caused by the oomycete Phytophthora. nicotianae (P. nicotianae) has become a destructive soil.</title>
        <authorList>
            <person name="Liu X."/>
            <person name="Shu C."/>
        </authorList>
    </citation>
    <scope>NUCLEOTIDE SEQUENCE [LARGE SCALE GENOMIC DNA]</scope>
    <source>
        <strain evidence="3 4">BX1</strain>
    </source>
</reference>
<feature type="signal peptide" evidence="1">
    <location>
        <begin position="1"/>
        <end position="45"/>
    </location>
</feature>
<keyword evidence="1" id="KW-0732">Signal</keyword>
<evidence type="ECO:0000259" key="2">
    <source>
        <dbReference type="Pfam" id="PF00419"/>
    </source>
</evidence>
<dbReference type="PANTHER" id="PTHR33420:SF26">
    <property type="entry name" value="FIMBRIAL SUBUNIT"/>
    <property type="match status" value="1"/>
</dbReference>
<dbReference type="SUPFAM" id="SSF49401">
    <property type="entry name" value="Bacterial adhesins"/>
    <property type="match status" value="1"/>
</dbReference>
<organism evidence="3 4">
    <name type="scientific">Burkholderia pyrrocinia</name>
    <name type="common">Pseudomonas pyrrocinia</name>
    <dbReference type="NCBI Taxonomy" id="60550"/>
    <lineage>
        <taxon>Bacteria</taxon>
        <taxon>Pseudomonadati</taxon>
        <taxon>Pseudomonadota</taxon>
        <taxon>Betaproteobacteria</taxon>
        <taxon>Burkholderiales</taxon>
        <taxon>Burkholderiaceae</taxon>
        <taxon>Burkholderia</taxon>
        <taxon>Burkholderia cepacia complex</taxon>
    </lineage>
</organism>
<name>A0ABZ3BMD6_BURPY</name>
<feature type="domain" description="Fimbrial-type adhesion" evidence="2">
    <location>
        <begin position="50"/>
        <end position="217"/>
    </location>
</feature>
<dbReference type="InterPro" id="IPR036937">
    <property type="entry name" value="Adhesion_dom_fimbrial_sf"/>
</dbReference>
<dbReference type="RefSeq" id="WP_342310300.1">
    <property type="nucleotide sequence ID" value="NZ_CP150850.1"/>
</dbReference>
<sequence length="218" mass="21838">MQLFQRVNPPPLNHVETEKIMAFNKNILAIAAAAVSFAAAGSAMASDGTISFTGAITTASCSLTGGAGADVGSNGKDIKVNLGTVSADSIGNIAGGGVAAGTQINLNLDCGNTGTGLKMVKMKFDPATGSGLDGHNNQLLKVAGDAEGVGIGLYDSNNKLLNLAANETFDAPLVKGGTEEAPSYTAALNLRAGYVANGAKDIKAGTANGTLPFTLTYE</sequence>
<proteinExistence type="predicted"/>
<feature type="chain" id="PRO_5047314869" evidence="1">
    <location>
        <begin position="46"/>
        <end position="218"/>
    </location>
</feature>
<evidence type="ECO:0000313" key="3">
    <source>
        <dbReference type="EMBL" id="WZW56400.1"/>
    </source>
</evidence>
<evidence type="ECO:0000313" key="4">
    <source>
        <dbReference type="Proteomes" id="UP001484179"/>
    </source>
</evidence>
<dbReference type="InterPro" id="IPR008966">
    <property type="entry name" value="Adhesion_dom_sf"/>
</dbReference>
<dbReference type="EMBL" id="CP150850">
    <property type="protein sequence ID" value="WZW56400.1"/>
    <property type="molecule type" value="Genomic_DNA"/>
</dbReference>
<dbReference type="Gene3D" id="2.60.40.1090">
    <property type="entry name" value="Fimbrial-type adhesion domain"/>
    <property type="match status" value="1"/>
</dbReference>
<dbReference type="InterPro" id="IPR000259">
    <property type="entry name" value="Adhesion_dom_fimbrial"/>
</dbReference>
<evidence type="ECO:0000256" key="1">
    <source>
        <dbReference type="SAM" id="SignalP"/>
    </source>
</evidence>
<protein>
    <submittedName>
        <fullName evidence="3">Fimbrial protein</fullName>
    </submittedName>
</protein>
<accession>A0ABZ3BMD6</accession>
<gene>
    <name evidence="3" type="ORF">WN985_28045</name>
</gene>
<dbReference type="Proteomes" id="UP001484179">
    <property type="component" value="Chromosome 2"/>
</dbReference>
<dbReference type="InterPro" id="IPR050263">
    <property type="entry name" value="Bact_Fimbrial_Adh_Pro"/>
</dbReference>